<dbReference type="Proteomes" id="UP000318704">
    <property type="component" value="Chromosome"/>
</dbReference>
<keyword evidence="1" id="KW-0812">Transmembrane</keyword>
<dbReference type="RefSeq" id="WP_144984035.1">
    <property type="nucleotide sequence ID" value="NZ_CP037920.1"/>
</dbReference>
<evidence type="ECO:0000313" key="2">
    <source>
        <dbReference type="EMBL" id="QDT96244.1"/>
    </source>
</evidence>
<proteinExistence type="predicted"/>
<reference evidence="2 3" key="1">
    <citation type="submission" date="2019-03" db="EMBL/GenBank/DDBJ databases">
        <title>Deep-cultivation of Planctomycetes and their phenomic and genomic characterization uncovers novel biology.</title>
        <authorList>
            <person name="Wiegand S."/>
            <person name="Jogler M."/>
            <person name="Boedeker C."/>
            <person name="Pinto D."/>
            <person name="Vollmers J."/>
            <person name="Rivas-Marin E."/>
            <person name="Kohn T."/>
            <person name="Peeters S.H."/>
            <person name="Heuer A."/>
            <person name="Rast P."/>
            <person name="Oberbeckmann S."/>
            <person name="Bunk B."/>
            <person name="Jeske O."/>
            <person name="Meyerdierks A."/>
            <person name="Storesund J.E."/>
            <person name="Kallscheuer N."/>
            <person name="Luecker S."/>
            <person name="Lage O.M."/>
            <person name="Pohl T."/>
            <person name="Merkel B.J."/>
            <person name="Hornburger P."/>
            <person name="Mueller R.-W."/>
            <person name="Bruemmer F."/>
            <person name="Labrenz M."/>
            <person name="Spormann A.M."/>
            <person name="Op den Camp H."/>
            <person name="Overmann J."/>
            <person name="Amann R."/>
            <person name="Jetten M.S.M."/>
            <person name="Mascher T."/>
            <person name="Medema M.H."/>
            <person name="Devos D.P."/>
            <person name="Kaster A.-K."/>
            <person name="Ovreas L."/>
            <person name="Rohde M."/>
            <person name="Galperin M.Y."/>
            <person name="Jogler C."/>
        </authorList>
    </citation>
    <scope>NUCLEOTIDE SEQUENCE [LARGE SCALE GENOMIC DNA]</scope>
    <source>
        <strain evidence="2 3">V144</strain>
    </source>
</reference>
<dbReference type="AlphaFoldDB" id="A0A517VTA2"/>
<sequence>MANPIYKPLNYPKVWPPSDLPPASPESFEYKMKHIPILGWVVAYIIWLFRWRRFRQEVLNPIEDEIVVQLDARGTIENWYKTQKWLNNPTKQKIGLIISEAIGLEKPVESPPPLYPEDPFGPLFWGPFDDLTPLIVDLEIQKEFGCRIPNDGLIAQAWNEQWTIEKLIEYYDQQISQHAERK</sequence>
<accession>A0A517VTA2</accession>
<gene>
    <name evidence="2" type="ORF">V144x_16970</name>
</gene>
<evidence type="ECO:0000256" key="1">
    <source>
        <dbReference type="SAM" id="Phobius"/>
    </source>
</evidence>
<keyword evidence="1" id="KW-1133">Transmembrane helix</keyword>
<name>A0A517VTA2_9PLAN</name>
<dbReference type="EMBL" id="CP037920">
    <property type="protein sequence ID" value="QDT96244.1"/>
    <property type="molecule type" value="Genomic_DNA"/>
</dbReference>
<protein>
    <submittedName>
        <fullName evidence="2">Uncharacterized protein</fullName>
    </submittedName>
</protein>
<keyword evidence="1" id="KW-0472">Membrane</keyword>
<dbReference type="KEGG" id="gaw:V144x_16970"/>
<evidence type="ECO:0000313" key="3">
    <source>
        <dbReference type="Proteomes" id="UP000318704"/>
    </source>
</evidence>
<organism evidence="2 3">
    <name type="scientific">Gimesia aquarii</name>
    <dbReference type="NCBI Taxonomy" id="2527964"/>
    <lineage>
        <taxon>Bacteria</taxon>
        <taxon>Pseudomonadati</taxon>
        <taxon>Planctomycetota</taxon>
        <taxon>Planctomycetia</taxon>
        <taxon>Planctomycetales</taxon>
        <taxon>Planctomycetaceae</taxon>
        <taxon>Gimesia</taxon>
    </lineage>
</organism>
<feature type="transmembrane region" description="Helical" evidence="1">
    <location>
        <begin position="34"/>
        <end position="51"/>
    </location>
</feature>